<keyword evidence="1" id="KW-1133">Transmembrane helix</keyword>
<organism evidence="2 3">
    <name type="scientific">Tepidiforma bonchosmolovskayae</name>
    <dbReference type="NCBI Taxonomy" id="2601677"/>
    <lineage>
        <taxon>Bacteria</taxon>
        <taxon>Bacillati</taxon>
        <taxon>Chloroflexota</taxon>
        <taxon>Tepidiformia</taxon>
        <taxon>Tepidiformales</taxon>
        <taxon>Tepidiformaceae</taxon>
        <taxon>Tepidiforma</taxon>
    </lineage>
</organism>
<feature type="transmembrane region" description="Helical" evidence="1">
    <location>
        <begin position="325"/>
        <end position="344"/>
    </location>
</feature>
<feature type="transmembrane region" description="Helical" evidence="1">
    <location>
        <begin position="393"/>
        <end position="411"/>
    </location>
</feature>
<feature type="transmembrane region" description="Helical" evidence="1">
    <location>
        <begin position="558"/>
        <end position="579"/>
    </location>
</feature>
<keyword evidence="3" id="KW-1185">Reference proteome</keyword>
<gene>
    <name evidence="2" type="ORF">Tbon_04870</name>
</gene>
<evidence type="ECO:0000313" key="2">
    <source>
        <dbReference type="EMBL" id="QFG02650.1"/>
    </source>
</evidence>
<feature type="transmembrane region" description="Helical" evidence="1">
    <location>
        <begin position="238"/>
        <end position="257"/>
    </location>
</feature>
<keyword evidence="1" id="KW-0472">Membrane</keyword>
<feature type="transmembrane region" description="Helical" evidence="1">
    <location>
        <begin position="73"/>
        <end position="97"/>
    </location>
</feature>
<protein>
    <submittedName>
        <fullName evidence="2">Uncharacterized protein</fullName>
    </submittedName>
</protein>
<accession>A0ABX6C312</accession>
<feature type="transmembrane region" description="Helical" evidence="1">
    <location>
        <begin position="109"/>
        <end position="130"/>
    </location>
</feature>
<feature type="transmembrane region" description="Helical" evidence="1">
    <location>
        <begin position="263"/>
        <end position="284"/>
    </location>
</feature>
<evidence type="ECO:0000256" key="1">
    <source>
        <dbReference type="SAM" id="Phobius"/>
    </source>
</evidence>
<feature type="transmembrane region" description="Helical" evidence="1">
    <location>
        <begin position="296"/>
        <end position="313"/>
    </location>
</feature>
<dbReference type="Proteomes" id="UP000326331">
    <property type="component" value="Chromosome"/>
</dbReference>
<reference evidence="2 3" key="2">
    <citation type="submission" date="2019-10" db="EMBL/GenBank/DDBJ databases">
        <title>Thermopilla bonchosmolovskayae gen. nov., sp. nov., a moderately thermophilic Chloroflexi bacterium from a Chukotka hot spring (Arctic, Russia), representing a novel classis Thermopillaia, which include previously uncultivated lineage OLB14.</title>
        <authorList>
            <person name="Kochetkova T.V."/>
            <person name="Zayulina K.S."/>
            <person name="Zhigarkov V.S."/>
            <person name="Minaev N.V."/>
            <person name="Novikov A."/>
            <person name="Toshchakov S.V."/>
            <person name="Elcheninov A.G."/>
            <person name="Kublanov I.V."/>
        </authorList>
    </citation>
    <scope>NUCLEOTIDE SEQUENCE [LARGE SCALE GENOMIC DNA]</scope>
    <source>
        <strain evidence="2 3">3753O</strain>
    </source>
</reference>
<feature type="transmembrane region" description="Helical" evidence="1">
    <location>
        <begin position="136"/>
        <end position="157"/>
    </location>
</feature>
<feature type="transmembrane region" description="Helical" evidence="1">
    <location>
        <begin position="614"/>
        <end position="631"/>
    </location>
</feature>
<feature type="transmembrane region" description="Helical" evidence="1">
    <location>
        <begin position="46"/>
        <end position="67"/>
    </location>
</feature>
<dbReference type="RefSeq" id="WP_158066576.1">
    <property type="nucleotide sequence ID" value="NZ_CP042829.1"/>
</dbReference>
<name>A0ABX6C312_9CHLR</name>
<feature type="transmembrane region" description="Helical" evidence="1">
    <location>
        <begin position="585"/>
        <end position="602"/>
    </location>
</feature>
<evidence type="ECO:0000313" key="3">
    <source>
        <dbReference type="Proteomes" id="UP000326331"/>
    </source>
</evidence>
<dbReference type="EMBL" id="CP042829">
    <property type="protein sequence ID" value="QFG02650.1"/>
    <property type="molecule type" value="Genomic_DNA"/>
</dbReference>
<proteinExistence type="predicted"/>
<sequence>MLLAQALIPIAAVVAVAAAFVCALAARDPAAPPPPPRRAALLELSLVLLAAGLVATVAVAAFIGGYAGALDRAAWAGGSFIAGCAAVAAAGLLAAALDADAGRPAAVGPLSGGALALGAVAGLFGLASSLAGEGPWAGASLIAPAAGGAGLAAAVAAFGPGAAPARTSLGPLAGAVVAAAALAGLLAAGELSARSGDAAWSAFPLVVAACVLAAAAIASIPGAVLAASGRAAAPLVSAWLAAIVSALAVVGAAIVLLPAGAGWAAGAVGAGLGAGLLLAHGGILPGAAADRLPGRLLPWLIGALALAIAWTLGRELAGEGFAPGAAGLYGLTLAAVAAPGPVLVRLAIFPFAPPVTAAAAAVDVETWARPGEAGIALAVTAAAAPARPEPANALPAAGIAAAAALALAVALSPHARHELLRAAETEPVRAAAVVQDLGLLPPGDPDRYAFANELEQRRLTLEELRQQVADDADFGPADVRLLLAADTAARDAFVDARLASGSLIPGEAERITAARRPLPPLLPLPGVSAGAAVGVLAGFAVAAAAGAARRPASPLRPLIAALGLLGLLLAVGPVLRFFGPGEADSLQFVAAFALVAGPGAALMAREDAGTEAPALGLAAAGLALALAAGLLA</sequence>
<feature type="transmembrane region" description="Helical" evidence="1">
    <location>
        <begin position="6"/>
        <end position="26"/>
    </location>
</feature>
<reference evidence="2 3" key="1">
    <citation type="submission" date="2019-08" db="EMBL/GenBank/DDBJ databases">
        <authorList>
            <person name="Toschakov S.V."/>
        </authorList>
    </citation>
    <scope>NUCLEOTIDE SEQUENCE [LARGE SCALE GENOMIC DNA]</scope>
    <source>
        <strain evidence="2 3">3753O</strain>
    </source>
</reference>
<keyword evidence="1" id="KW-0812">Transmembrane</keyword>
<feature type="transmembrane region" description="Helical" evidence="1">
    <location>
        <begin position="200"/>
        <end position="226"/>
    </location>
</feature>
<feature type="transmembrane region" description="Helical" evidence="1">
    <location>
        <begin position="169"/>
        <end position="188"/>
    </location>
</feature>
<feature type="transmembrane region" description="Helical" evidence="1">
    <location>
        <begin position="526"/>
        <end position="546"/>
    </location>
</feature>